<evidence type="ECO:0000256" key="1">
    <source>
        <dbReference type="ARBA" id="ARBA00004141"/>
    </source>
</evidence>
<keyword evidence="3 7" id="KW-1133">Transmembrane helix</keyword>
<feature type="transmembrane region" description="Helical" evidence="7">
    <location>
        <begin position="211"/>
        <end position="233"/>
    </location>
</feature>
<evidence type="ECO:0000313" key="9">
    <source>
        <dbReference type="EMBL" id="OCL14308.1"/>
    </source>
</evidence>
<gene>
    <name evidence="9" type="ORF">AOQ84DRAFT_359030</name>
</gene>
<dbReference type="EMBL" id="KV748590">
    <property type="protein sequence ID" value="OCL14308.1"/>
    <property type="molecule type" value="Genomic_DNA"/>
</dbReference>
<evidence type="ECO:0000256" key="3">
    <source>
        <dbReference type="ARBA" id="ARBA00022989"/>
    </source>
</evidence>
<dbReference type="PANTHER" id="PTHR33048:SF149">
    <property type="entry name" value="UBID FAMILY DECARBOXYLASE"/>
    <property type="match status" value="1"/>
</dbReference>
<name>A0A8E2FD84_9PEZI</name>
<evidence type="ECO:0000256" key="4">
    <source>
        <dbReference type="ARBA" id="ARBA00023136"/>
    </source>
</evidence>
<feature type="transmembrane region" description="Helical" evidence="7">
    <location>
        <begin position="12"/>
        <end position="29"/>
    </location>
</feature>
<protein>
    <recommendedName>
        <fullName evidence="8">Rhodopsin domain-containing protein</fullName>
    </recommendedName>
</protein>
<dbReference type="InterPro" id="IPR049326">
    <property type="entry name" value="Rhodopsin_dom_fungi"/>
</dbReference>
<evidence type="ECO:0000256" key="2">
    <source>
        <dbReference type="ARBA" id="ARBA00022692"/>
    </source>
</evidence>
<evidence type="ECO:0000313" key="10">
    <source>
        <dbReference type="Proteomes" id="UP000250140"/>
    </source>
</evidence>
<feature type="region of interest" description="Disordered" evidence="6">
    <location>
        <begin position="320"/>
        <end position="343"/>
    </location>
</feature>
<reference evidence="9 10" key="1">
    <citation type="journal article" date="2016" name="Nat. Commun.">
        <title>Ectomycorrhizal ecology is imprinted in the genome of the dominant symbiotic fungus Cenococcum geophilum.</title>
        <authorList>
            <consortium name="DOE Joint Genome Institute"/>
            <person name="Peter M."/>
            <person name="Kohler A."/>
            <person name="Ohm R.A."/>
            <person name="Kuo A."/>
            <person name="Krutzmann J."/>
            <person name="Morin E."/>
            <person name="Arend M."/>
            <person name="Barry K.W."/>
            <person name="Binder M."/>
            <person name="Choi C."/>
            <person name="Clum A."/>
            <person name="Copeland A."/>
            <person name="Grisel N."/>
            <person name="Haridas S."/>
            <person name="Kipfer T."/>
            <person name="LaButti K."/>
            <person name="Lindquist E."/>
            <person name="Lipzen A."/>
            <person name="Maire R."/>
            <person name="Meier B."/>
            <person name="Mihaltcheva S."/>
            <person name="Molinier V."/>
            <person name="Murat C."/>
            <person name="Poggeler S."/>
            <person name="Quandt C.A."/>
            <person name="Sperisen C."/>
            <person name="Tritt A."/>
            <person name="Tisserant E."/>
            <person name="Crous P.W."/>
            <person name="Henrissat B."/>
            <person name="Nehls U."/>
            <person name="Egli S."/>
            <person name="Spatafora J.W."/>
            <person name="Grigoriev I.V."/>
            <person name="Martin F.M."/>
        </authorList>
    </citation>
    <scope>NUCLEOTIDE SEQUENCE [LARGE SCALE GENOMIC DNA]</scope>
    <source>
        <strain evidence="9 10">CBS 207.34</strain>
    </source>
</reference>
<feature type="transmembrane region" description="Helical" evidence="7">
    <location>
        <begin position="101"/>
        <end position="120"/>
    </location>
</feature>
<feature type="transmembrane region" description="Helical" evidence="7">
    <location>
        <begin position="132"/>
        <end position="151"/>
    </location>
</feature>
<keyword evidence="4 7" id="KW-0472">Membrane</keyword>
<evidence type="ECO:0000256" key="5">
    <source>
        <dbReference type="ARBA" id="ARBA00038359"/>
    </source>
</evidence>
<feature type="transmembrane region" description="Helical" evidence="7">
    <location>
        <begin position="178"/>
        <end position="199"/>
    </location>
</feature>
<dbReference type="Pfam" id="PF20684">
    <property type="entry name" value="Fung_rhodopsin"/>
    <property type="match status" value="1"/>
</dbReference>
<feature type="transmembrane region" description="Helical" evidence="7">
    <location>
        <begin position="45"/>
        <end position="66"/>
    </location>
</feature>
<dbReference type="GO" id="GO:0016020">
    <property type="term" value="C:membrane"/>
    <property type="evidence" value="ECO:0007669"/>
    <property type="project" value="UniProtKB-SubCell"/>
</dbReference>
<dbReference type="OrthoDB" id="3887195at2759"/>
<dbReference type="AlphaFoldDB" id="A0A8E2FD84"/>
<keyword evidence="2 7" id="KW-0812">Transmembrane</keyword>
<accession>A0A8E2FD84</accession>
<sequence>MADFARSLAVESWSLYAIGIFLIALRIISRRMSLGSFKKLQLDDCLMLFIIFTFTGDVISVNQVAINGSNYLPPGKAEKLSPDEIKAAVWGSKMTVALEEFQLTTTWLVKACLLILYSRLTIGLKEHRIVKIVSAYCAFGYLLVQTLYLAVWCRPIEEYWQVPAHQNKPQCVSYMNHMITATVFNISSDVMMLCIPIPLVFRTTLPLKRKLILCGVFSLGIFVVLTAVLNRYYNFTVPYSPIFLNWYIGEAATAVYVANVPLLWPLLKSIFNLDTWSRVRPTFPSHSHSNENSHHSRFHRTKKMRLERLESSSDSIVGHEGTLGHPSGWNQEQEVRTGSEERIVSTRCTELPTLKVTHDPLELMPYGSSGYRTQVGAKLNEDVEKGEIVRTIKIEQYSS</sequence>
<feature type="domain" description="Rhodopsin" evidence="8">
    <location>
        <begin position="25"/>
        <end position="268"/>
    </location>
</feature>
<comment type="similarity">
    <text evidence="5">Belongs to the SAT4 family.</text>
</comment>
<feature type="compositionally biased region" description="Basic and acidic residues" evidence="6">
    <location>
        <begin position="333"/>
        <end position="343"/>
    </location>
</feature>
<keyword evidence="10" id="KW-1185">Reference proteome</keyword>
<feature type="transmembrane region" description="Helical" evidence="7">
    <location>
        <begin position="245"/>
        <end position="267"/>
    </location>
</feature>
<proteinExistence type="inferred from homology"/>
<organism evidence="9 10">
    <name type="scientific">Glonium stellatum</name>
    <dbReference type="NCBI Taxonomy" id="574774"/>
    <lineage>
        <taxon>Eukaryota</taxon>
        <taxon>Fungi</taxon>
        <taxon>Dikarya</taxon>
        <taxon>Ascomycota</taxon>
        <taxon>Pezizomycotina</taxon>
        <taxon>Dothideomycetes</taxon>
        <taxon>Pleosporomycetidae</taxon>
        <taxon>Gloniales</taxon>
        <taxon>Gloniaceae</taxon>
        <taxon>Glonium</taxon>
    </lineage>
</organism>
<evidence type="ECO:0000259" key="8">
    <source>
        <dbReference type="Pfam" id="PF20684"/>
    </source>
</evidence>
<dbReference type="InterPro" id="IPR052337">
    <property type="entry name" value="SAT4-like"/>
</dbReference>
<dbReference type="Proteomes" id="UP000250140">
    <property type="component" value="Unassembled WGS sequence"/>
</dbReference>
<evidence type="ECO:0000256" key="7">
    <source>
        <dbReference type="SAM" id="Phobius"/>
    </source>
</evidence>
<comment type="subcellular location">
    <subcellularLocation>
        <location evidence="1">Membrane</location>
        <topology evidence="1">Multi-pass membrane protein</topology>
    </subcellularLocation>
</comment>
<dbReference type="PANTHER" id="PTHR33048">
    <property type="entry name" value="PTH11-LIKE INTEGRAL MEMBRANE PROTEIN (AFU_ORTHOLOGUE AFUA_5G11245)"/>
    <property type="match status" value="1"/>
</dbReference>
<evidence type="ECO:0000256" key="6">
    <source>
        <dbReference type="SAM" id="MobiDB-lite"/>
    </source>
</evidence>